<dbReference type="EMBL" id="AP024819">
    <property type="protein sequence ID" value="BCZ19351.1"/>
    <property type="molecule type" value="Genomic_DNA"/>
</dbReference>
<gene>
    <name evidence="2" type="ORF">NHP190012_09930</name>
</gene>
<evidence type="ECO:0000313" key="2">
    <source>
        <dbReference type="EMBL" id="BCZ19351.1"/>
    </source>
</evidence>
<keyword evidence="1" id="KW-0175">Coiled coil</keyword>
<organism evidence="2 3">
    <name type="scientific">Helicobacter gastrofelis</name>
    <dbReference type="NCBI Taxonomy" id="2849642"/>
    <lineage>
        <taxon>Bacteria</taxon>
        <taxon>Pseudomonadati</taxon>
        <taxon>Campylobacterota</taxon>
        <taxon>Epsilonproteobacteria</taxon>
        <taxon>Campylobacterales</taxon>
        <taxon>Helicobacteraceae</taxon>
        <taxon>Helicobacter</taxon>
    </lineage>
</organism>
<reference evidence="2 3" key="1">
    <citation type="submission" date="2021-07" db="EMBL/GenBank/DDBJ databases">
        <title>Novel Helicobacter sp. Isolated from a cat.</title>
        <authorList>
            <person name="Rimbara E."/>
            <person name="Suzuki M."/>
        </authorList>
    </citation>
    <scope>NUCLEOTIDE SEQUENCE [LARGE SCALE GENOMIC DNA]</scope>
    <source>
        <strain evidence="3">NHP19-012</strain>
    </source>
</reference>
<evidence type="ECO:0000256" key="1">
    <source>
        <dbReference type="SAM" id="Coils"/>
    </source>
</evidence>
<proteinExistence type="predicted"/>
<sequence length="114" mass="13407">MQTEQEQQILENLKDFAQQKKESQAHYNRLLAELQRLQASNIGQERQTLQENFNRFVNQGTKDLESLAQKITRISNTQDNAIKPLDFLYPMRICKNPILGLMPTLENYKTNSFY</sequence>
<keyword evidence="3" id="KW-1185">Reference proteome</keyword>
<dbReference type="Proteomes" id="UP000826146">
    <property type="component" value="Chromosome"/>
</dbReference>
<protein>
    <submittedName>
        <fullName evidence="2">Uncharacterized protein</fullName>
    </submittedName>
</protein>
<accession>A0ABM7SHE3</accession>
<evidence type="ECO:0000313" key="3">
    <source>
        <dbReference type="Proteomes" id="UP000826146"/>
    </source>
</evidence>
<name>A0ABM7SHE3_9HELI</name>
<feature type="coiled-coil region" evidence="1">
    <location>
        <begin position="13"/>
        <end position="47"/>
    </location>
</feature>